<evidence type="ECO:0000313" key="3">
    <source>
        <dbReference type="EMBL" id="RNB92535.1"/>
    </source>
</evidence>
<keyword evidence="2" id="KW-0456">Lyase</keyword>
<dbReference type="EMBL" id="RHHQ01000003">
    <property type="protein sequence ID" value="RNB92535.1"/>
    <property type="molecule type" value="Genomic_DNA"/>
</dbReference>
<evidence type="ECO:0000256" key="1">
    <source>
        <dbReference type="ARBA" id="ARBA00022723"/>
    </source>
</evidence>
<dbReference type="PANTHER" id="PTHR33542:SF3">
    <property type="entry name" value="SIROHYDROCHLORIN FERROCHELATASE, CHLOROPLASTIC"/>
    <property type="match status" value="1"/>
</dbReference>
<reference evidence="3 4" key="1">
    <citation type="submission" date="2018-10" db="EMBL/GenBank/DDBJ databases">
        <title>Phylogenomics of Brevibacillus.</title>
        <authorList>
            <person name="Dunlap C."/>
        </authorList>
    </citation>
    <scope>NUCLEOTIDE SEQUENCE [LARGE SCALE GENOMIC DNA]</scope>
    <source>
        <strain evidence="3 4">JCM 15716</strain>
    </source>
</reference>
<dbReference type="Proteomes" id="UP000271031">
    <property type="component" value="Unassembled WGS sequence"/>
</dbReference>
<dbReference type="OrthoDB" id="1489951at2"/>
<proteinExistence type="predicted"/>
<name>A0A3M8DYB7_9BACL</name>
<evidence type="ECO:0000256" key="2">
    <source>
        <dbReference type="ARBA" id="ARBA00023239"/>
    </source>
</evidence>
<dbReference type="SUPFAM" id="SSF53800">
    <property type="entry name" value="Chelatase"/>
    <property type="match status" value="1"/>
</dbReference>
<keyword evidence="1" id="KW-0479">Metal-binding</keyword>
<dbReference type="GO" id="GO:0046872">
    <property type="term" value="F:metal ion binding"/>
    <property type="evidence" value="ECO:0007669"/>
    <property type="project" value="UniProtKB-KW"/>
</dbReference>
<dbReference type="Gene3D" id="3.40.50.1400">
    <property type="match status" value="2"/>
</dbReference>
<dbReference type="InterPro" id="IPR002762">
    <property type="entry name" value="CbiX-like"/>
</dbReference>
<evidence type="ECO:0000313" key="4">
    <source>
        <dbReference type="Proteomes" id="UP000271031"/>
    </source>
</evidence>
<dbReference type="Pfam" id="PF01903">
    <property type="entry name" value="CbiX"/>
    <property type="match status" value="1"/>
</dbReference>
<dbReference type="InterPro" id="IPR050963">
    <property type="entry name" value="Sirohydro_Cobaltochel/CbiX"/>
</dbReference>
<dbReference type="RefSeq" id="WP_122916240.1">
    <property type="nucleotide sequence ID" value="NZ_RHHQ01000003.1"/>
</dbReference>
<accession>A0A3M8DYB7</accession>
<sequence length="260" mass="29341">MKKHGVLIIGHGSSNASWVQLVDDAVSRLEVSVPVAACFLEMVEGRLIEDGIRALENQGVERIIAVPLFVASGSTHIDEIGCLLGVYDKTQLDEEFEKIETSAEILYCSPMDDHPLIEEILLERIRQLSIDPSEEVLLLVGHGADEGEYHAKWEGVLQRLAVSMRTRAGFKGVTYGTLHPDNLSKRARAITRKNRTVVLPLFLSEGYFTKKVIPSRLEGLEYLYNGQTYLPHPFVTQWMQDVIERQLMQEKKLLKERVSV</sequence>
<dbReference type="GO" id="GO:0016829">
    <property type="term" value="F:lyase activity"/>
    <property type="evidence" value="ECO:0007669"/>
    <property type="project" value="UniProtKB-KW"/>
</dbReference>
<dbReference type="PANTHER" id="PTHR33542">
    <property type="entry name" value="SIROHYDROCHLORIN FERROCHELATASE, CHLOROPLASTIC"/>
    <property type="match status" value="1"/>
</dbReference>
<keyword evidence="4" id="KW-1185">Reference proteome</keyword>
<dbReference type="AlphaFoldDB" id="A0A3M8DYB7"/>
<dbReference type="CDD" id="cd03416">
    <property type="entry name" value="CbiX_SirB_N"/>
    <property type="match status" value="1"/>
</dbReference>
<protein>
    <submittedName>
        <fullName evidence="3">Cobalamin biosynthesis protein CbiX</fullName>
    </submittedName>
</protein>
<comment type="caution">
    <text evidence="3">The sequence shown here is derived from an EMBL/GenBank/DDBJ whole genome shotgun (WGS) entry which is preliminary data.</text>
</comment>
<gene>
    <name evidence="3" type="ORF">EDM56_02240</name>
</gene>
<organism evidence="3 4">
    <name type="scientific">Brevibacillus fluminis</name>
    <dbReference type="NCBI Taxonomy" id="511487"/>
    <lineage>
        <taxon>Bacteria</taxon>
        <taxon>Bacillati</taxon>
        <taxon>Bacillota</taxon>
        <taxon>Bacilli</taxon>
        <taxon>Bacillales</taxon>
        <taxon>Paenibacillaceae</taxon>
        <taxon>Brevibacillus</taxon>
    </lineage>
</organism>